<keyword evidence="2 4" id="KW-0863">Zinc-finger</keyword>
<evidence type="ECO:0000256" key="5">
    <source>
        <dbReference type="SAM" id="MobiDB-lite"/>
    </source>
</evidence>
<dbReference type="Proteomes" id="UP000887229">
    <property type="component" value="Unassembled WGS sequence"/>
</dbReference>
<comment type="caution">
    <text evidence="7">The sequence shown here is derived from an EMBL/GenBank/DDBJ whole genome shotgun (WGS) entry which is preliminary data.</text>
</comment>
<feature type="compositionally biased region" description="Basic and acidic residues" evidence="5">
    <location>
        <begin position="208"/>
        <end position="227"/>
    </location>
</feature>
<dbReference type="InterPro" id="IPR036236">
    <property type="entry name" value="Znf_C2H2_sf"/>
</dbReference>
<reference evidence="7" key="1">
    <citation type="journal article" date="2021" name="IMA Fungus">
        <title>Genomic characterization of three marine fungi, including Emericellopsis atlantica sp. nov. with signatures of a generalist lifestyle and marine biomass degradation.</title>
        <authorList>
            <person name="Hagestad O.C."/>
            <person name="Hou L."/>
            <person name="Andersen J.H."/>
            <person name="Hansen E.H."/>
            <person name="Altermark B."/>
            <person name="Li C."/>
            <person name="Kuhnert E."/>
            <person name="Cox R.J."/>
            <person name="Crous P.W."/>
            <person name="Spatafora J.W."/>
            <person name="Lail K."/>
            <person name="Amirebrahimi M."/>
            <person name="Lipzen A."/>
            <person name="Pangilinan J."/>
            <person name="Andreopoulos W."/>
            <person name="Hayes R.D."/>
            <person name="Ng V."/>
            <person name="Grigoriev I.V."/>
            <person name="Jackson S.A."/>
            <person name="Sutton T.D.S."/>
            <person name="Dobson A.D.W."/>
            <person name="Rama T."/>
        </authorList>
    </citation>
    <scope>NUCLEOTIDE SEQUENCE</scope>
    <source>
        <strain evidence="7">TS7</strain>
    </source>
</reference>
<name>A0A9P8CQS8_9HYPO</name>
<evidence type="ECO:0000313" key="7">
    <source>
        <dbReference type="EMBL" id="KAG9256259.1"/>
    </source>
</evidence>
<dbReference type="GeneID" id="70291190"/>
<dbReference type="OrthoDB" id="10018191at2759"/>
<sequence>MLQFDTEYRFDMDDAFSMCNQSMACPSTTNSFSSASSGFEAMTPISSRRSTPNEFNFEQPGYTANHAINMSPSAATDSMAKYFPHQHIKQDPEQLFYPLPITPMKKFNPMPTDFDLLDFGMGQPMGTLTPSQSFGVHHVSPQTMFPTSYMMTPTHSMAGSERSDSASSWSVIESPHGSTFKAEDIFQDVPNFRLDRQTPSPMSQGRFGEPDSHQEHLRRQRKLESRRAQRNTAQPRRATGKDHKPAYECKKSIDVAKSPQFFCDFMGCSKKYQRNEHLKRHKSTAHGEGAPKGVGPMLYTCEWCGKSQNREDNLASHRRLHARPNNRNRGVEFIPEAVPIIEAEERARKRRVTAKAKELRDAGMNADADYVEADANKYYF</sequence>
<dbReference type="PROSITE" id="PS50157">
    <property type="entry name" value="ZINC_FINGER_C2H2_2"/>
    <property type="match status" value="2"/>
</dbReference>
<keyword evidence="3" id="KW-0862">Zinc</keyword>
<dbReference type="PANTHER" id="PTHR23235:SF156">
    <property type="entry name" value="KRUPPEL-LIKE FACTOR 18"/>
    <property type="match status" value="1"/>
</dbReference>
<feature type="domain" description="C2H2-type" evidence="6">
    <location>
        <begin position="299"/>
        <end position="326"/>
    </location>
</feature>
<dbReference type="AlphaFoldDB" id="A0A9P8CQS8"/>
<dbReference type="Pfam" id="PF00096">
    <property type="entry name" value="zf-C2H2"/>
    <property type="match status" value="1"/>
</dbReference>
<keyword evidence="8" id="KW-1185">Reference proteome</keyword>
<dbReference type="PANTHER" id="PTHR23235">
    <property type="entry name" value="KRUEPPEL-LIKE TRANSCRIPTION FACTOR"/>
    <property type="match status" value="1"/>
</dbReference>
<dbReference type="GO" id="GO:0000981">
    <property type="term" value="F:DNA-binding transcription factor activity, RNA polymerase II-specific"/>
    <property type="evidence" value="ECO:0007669"/>
    <property type="project" value="TreeGrafter"/>
</dbReference>
<feature type="domain" description="C2H2-type" evidence="6">
    <location>
        <begin position="261"/>
        <end position="291"/>
    </location>
</feature>
<organism evidence="7 8">
    <name type="scientific">Emericellopsis atlantica</name>
    <dbReference type="NCBI Taxonomy" id="2614577"/>
    <lineage>
        <taxon>Eukaryota</taxon>
        <taxon>Fungi</taxon>
        <taxon>Dikarya</taxon>
        <taxon>Ascomycota</taxon>
        <taxon>Pezizomycotina</taxon>
        <taxon>Sordariomycetes</taxon>
        <taxon>Hypocreomycetidae</taxon>
        <taxon>Hypocreales</taxon>
        <taxon>Bionectriaceae</taxon>
        <taxon>Emericellopsis</taxon>
    </lineage>
</organism>
<dbReference type="RefSeq" id="XP_046120183.1">
    <property type="nucleotide sequence ID" value="XM_046260287.1"/>
</dbReference>
<evidence type="ECO:0000313" key="8">
    <source>
        <dbReference type="Proteomes" id="UP000887229"/>
    </source>
</evidence>
<dbReference type="GO" id="GO:0008270">
    <property type="term" value="F:zinc ion binding"/>
    <property type="evidence" value="ECO:0007669"/>
    <property type="project" value="UniProtKB-KW"/>
</dbReference>
<dbReference type="PROSITE" id="PS00028">
    <property type="entry name" value="ZINC_FINGER_C2H2_1"/>
    <property type="match status" value="1"/>
</dbReference>
<evidence type="ECO:0000256" key="3">
    <source>
        <dbReference type="ARBA" id="ARBA00022833"/>
    </source>
</evidence>
<dbReference type="InterPro" id="IPR013087">
    <property type="entry name" value="Znf_C2H2_type"/>
</dbReference>
<evidence type="ECO:0000259" key="6">
    <source>
        <dbReference type="PROSITE" id="PS50157"/>
    </source>
</evidence>
<dbReference type="GO" id="GO:0000978">
    <property type="term" value="F:RNA polymerase II cis-regulatory region sequence-specific DNA binding"/>
    <property type="evidence" value="ECO:0007669"/>
    <property type="project" value="TreeGrafter"/>
</dbReference>
<dbReference type="EMBL" id="MU251248">
    <property type="protein sequence ID" value="KAG9256259.1"/>
    <property type="molecule type" value="Genomic_DNA"/>
</dbReference>
<evidence type="ECO:0000256" key="4">
    <source>
        <dbReference type="PROSITE-ProRule" id="PRU00042"/>
    </source>
</evidence>
<evidence type="ECO:0000256" key="1">
    <source>
        <dbReference type="ARBA" id="ARBA00022723"/>
    </source>
</evidence>
<proteinExistence type="predicted"/>
<accession>A0A9P8CQS8</accession>
<protein>
    <submittedName>
        <fullName evidence="7">Zinc finger protein odd-paired-like protein</fullName>
    </submittedName>
</protein>
<dbReference type="Gene3D" id="3.30.160.60">
    <property type="entry name" value="Classic Zinc Finger"/>
    <property type="match status" value="2"/>
</dbReference>
<dbReference type="SUPFAM" id="SSF57667">
    <property type="entry name" value="beta-beta-alpha zinc fingers"/>
    <property type="match status" value="1"/>
</dbReference>
<dbReference type="SMART" id="SM00355">
    <property type="entry name" value="ZnF_C2H2"/>
    <property type="match status" value="2"/>
</dbReference>
<feature type="region of interest" description="Disordered" evidence="5">
    <location>
        <begin position="193"/>
        <end position="245"/>
    </location>
</feature>
<evidence type="ECO:0000256" key="2">
    <source>
        <dbReference type="ARBA" id="ARBA00022771"/>
    </source>
</evidence>
<gene>
    <name evidence="7" type="ORF">F5Z01DRAFT_502792</name>
</gene>
<keyword evidence="1" id="KW-0479">Metal-binding</keyword>